<evidence type="ECO:0000256" key="3">
    <source>
        <dbReference type="ARBA" id="ARBA00047645"/>
    </source>
</evidence>
<accession>A0A1G2R4F3</accession>
<dbReference type="PROSITE" id="PS00150">
    <property type="entry name" value="ACYLPHOSPHATASE_1"/>
    <property type="match status" value="1"/>
</dbReference>
<sequence length="89" mass="10295">MERITLKIYGKVQGVFFRHYVSQTARELGLVGWVKNDLDGTVVIAAEGAEDKLKKFIMRCRKGPPNAKVEKIESAWQKYSEEFNDFEVR</sequence>
<evidence type="ECO:0000313" key="8">
    <source>
        <dbReference type="EMBL" id="OHA67706.1"/>
    </source>
</evidence>
<evidence type="ECO:0000256" key="5">
    <source>
        <dbReference type="RuleBase" id="RU000553"/>
    </source>
</evidence>
<protein>
    <recommendedName>
        <fullName evidence="2 4">Acylphosphatase</fullName>
        <ecNumber evidence="2 4">3.6.1.7</ecNumber>
    </recommendedName>
</protein>
<evidence type="ECO:0000313" key="9">
    <source>
        <dbReference type="Proteomes" id="UP000179258"/>
    </source>
</evidence>
<dbReference type="PANTHER" id="PTHR47268">
    <property type="entry name" value="ACYLPHOSPHATASE"/>
    <property type="match status" value="1"/>
</dbReference>
<gene>
    <name evidence="8" type="ORF">A3D59_04715</name>
</gene>
<keyword evidence="4 5" id="KW-0378">Hydrolase</keyword>
<organism evidence="8 9">
    <name type="scientific">Candidatus Wildermuthbacteria bacterium RIFCSPHIGHO2_02_FULL_47_17</name>
    <dbReference type="NCBI Taxonomy" id="1802452"/>
    <lineage>
        <taxon>Bacteria</taxon>
        <taxon>Candidatus Wildermuthiibacteriota</taxon>
    </lineage>
</organism>
<dbReference type="Pfam" id="PF00708">
    <property type="entry name" value="Acylphosphatase"/>
    <property type="match status" value="1"/>
</dbReference>
<dbReference type="Proteomes" id="UP000179258">
    <property type="component" value="Unassembled WGS sequence"/>
</dbReference>
<name>A0A1G2R4F3_9BACT</name>
<evidence type="ECO:0000256" key="4">
    <source>
        <dbReference type="PROSITE-ProRule" id="PRU00520"/>
    </source>
</evidence>
<dbReference type="InterPro" id="IPR020456">
    <property type="entry name" value="Acylphosphatase"/>
</dbReference>
<dbReference type="EC" id="3.6.1.7" evidence="2 4"/>
<dbReference type="SUPFAM" id="SSF54975">
    <property type="entry name" value="Acylphosphatase/BLUF domain-like"/>
    <property type="match status" value="1"/>
</dbReference>
<dbReference type="PANTHER" id="PTHR47268:SF4">
    <property type="entry name" value="ACYLPHOSPHATASE"/>
    <property type="match status" value="1"/>
</dbReference>
<evidence type="ECO:0000256" key="6">
    <source>
        <dbReference type="RuleBase" id="RU004168"/>
    </source>
</evidence>
<dbReference type="AlphaFoldDB" id="A0A1G2R4F3"/>
<dbReference type="PROSITE" id="PS00151">
    <property type="entry name" value="ACYLPHOSPHATASE_2"/>
    <property type="match status" value="1"/>
</dbReference>
<feature type="active site" evidence="4">
    <location>
        <position position="36"/>
    </location>
</feature>
<evidence type="ECO:0000256" key="1">
    <source>
        <dbReference type="ARBA" id="ARBA00005614"/>
    </source>
</evidence>
<dbReference type="InterPro" id="IPR001792">
    <property type="entry name" value="Acylphosphatase-like_dom"/>
</dbReference>
<dbReference type="GO" id="GO:0003998">
    <property type="term" value="F:acylphosphatase activity"/>
    <property type="evidence" value="ECO:0007669"/>
    <property type="project" value="UniProtKB-EC"/>
</dbReference>
<dbReference type="PRINTS" id="PR00112">
    <property type="entry name" value="ACYLPHPHTASE"/>
</dbReference>
<proteinExistence type="inferred from homology"/>
<evidence type="ECO:0000259" key="7">
    <source>
        <dbReference type="PROSITE" id="PS51160"/>
    </source>
</evidence>
<comment type="caution">
    <text evidence="8">The sequence shown here is derived from an EMBL/GenBank/DDBJ whole genome shotgun (WGS) entry which is preliminary data.</text>
</comment>
<dbReference type="Gene3D" id="3.30.70.100">
    <property type="match status" value="1"/>
</dbReference>
<comment type="similarity">
    <text evidence="1 6">Belongs to the acylphosphatase family.</text>
</comment>
<evidence type="ECO:0000256" key="2">
    <source>
        <dbReference type="ARBA" id="ARBA00012150"/>
    </source>
</evidence>
<dbReference type="PROSITE" id="PS51160">
    <property type="entry name" value="ACYLPHOSPHATASE_3"/>
    <property type="match status" value="1"/>
</dbReference>
<feature type="domain" description="Acylphosphatase-like" evidence="7">
    <location>
        <begin position="3"/>
        <end position="89"/>
    </location>
</feature>
<dbReference type="EMBL" id="MHTX01000035">
    <property type="protein sequence ID" value="OHA67706.1"/>
    <property type="molecule type" value="Genomic_DNA"/>
</dbReference>
<reference evidence="8 9" key="1">
    <citation type="journal article" date="2016" name="Nat. Commun.">
        <title>Thousands of microbial genomes shed light on interconnected biogeochemical processes in an aquifer system.</title>
        <authorList>
            <person name="Anantharaman K."/>
            <person name="Brown C.T."/>
            <person name="Hug L.A."/>
            <person name="Sharon I."/>
            <person name="Castelle C.J."/>
            <person name="Probst A.J."/>
            <person name="Thomas B.C."/>
            <person name="Singh A."/>
            <person name="Wilkins M.J."/>
            <person name="Karaoz U."/>
            <person name="Brodie E.L."/>
            <person name="Williams K.H."/>
            <person name="Hubbard S.S."/>
            <person name="Banfield J.F."/>
        </authorList>
    </citation>
    <scope>NUCLEOTIDE SEQUENCE [LARGE SCALE GENOMIC DNA]</scope>
</reference>
<dbReference type="InterPro" id="IPR036046">
    <property type="entry name" value="Acylphosphatase-like_dom_sf"/>
</dbReference>
<comment type="catalytic activity">
    <reaction evidence="3 4 5">
        <text>an acyl phosphate + H2O = a carboxylate + phosphate + H(+)</text>
        <dbReference type="Rhea" id="RHEA:14965"/>
        <dbReference type="ChEBI" id="CHEBI:15377"/>
        <dbReference type="ChEBI" id="CHEBI:15378"/>
        <dbReference type="ChEBI" id="CHEBI:29067"/>
        <dbReference type="ChEBI" id="CHEBI:43474"/>
        <dbReference type="ChEBI" id="CHEBI:59918"/>
        <dbReference type="EC" id="3.6.1.7"/>
    </reaction>
</comment>
<feature type="active site" evidence="4">
    <location>
        <position position="18"/>
    </location>
</feature>
<dbReference type="InterPro" id="IPR017968">
    <property type="entry name" value="Acylphosphatase_CS"/>
</dbReference>